<comment type="caution">
    <text evidence="2">The sequence shown here is derived from an EMBL/GenBank/DDBJ whole genome shotgun (WGS) entry which is preliminary data.</text>
</comment>
<evidence type="ECO:0000313" key="3">
    <source>
        <dbReference type="Proteomes" id="UP001305746"/>
    </source>
</evidence>
<evidence type="ECO:0008006" key="4">
    <source>
        <dbReference type="Google" id="ProtNLM"/>
    </source>
</evidence>
<evidence type="ECO:0000256" key="1">
    <source>
        <dbReference type="SAM" id="SignalP"/>
    </source>
</evidence>
<keyword evidence="1" id="KW-0732">Signal</keyword>
<feature type="signal peptide" evidence="1">
    <location>
        <begin position="1"/>
        <end position="22"/>
    </location>
</feature>
<dbReference type="EMBL" id="JAYDCJ010000003">
    <property type="protein sequence ID" value="MEA1080903.1"/>
    <property type="molecule type" value="Genomic_DNA"/>
</dbReference>
<name>A0ABU5NYK6_9GAMM</name>
<organism evidence="2 3">
    <name type="scientific">Marinobacter qingdaonensis</name>
    <dbReference type="NCBI Taxonomy" id="3108486"/>
    <lineage>
        <taxon>Bacteria</taxon>
        <taxon>Pseudomonadati</taxon>
        <taxon>Pseudomonadota</taxon>
        <taxon>Gammaproteobacteria</taxon>
        <taxon>Pseudomonadales</taxon>
        <taxon>Marinobacteraceae</taxon>
        <taxon>Marinobacter</taxon>
    </lineage>
</organism>
<dbReference type="Proteomes" id="UP001305746">
    <property type="component" value="Unassembled WGS sequence"/>
</dbReference>
<proteinExistence type="predicted"/>
<accession>A0ABU5NYK6</accession>
<gene>
    <name evidence="2" type="ORF">U5822_09490</name>
</gene>
<dbReference type="RefSeq" id="WP_322855385.1">
    <property type="nucleotide sequence ID" value="NZ_JAYDCJ010000003.1"/>
</dbReference>
<reference evidence="2 3" key="1">
    <citation type="submission" date="2023-12" db="EMBL/GenBank/DDBJ databases">
        <title>Marinobacter qingdaonensis sp. nov., isolated from the intertidal sediment of Qingdao, PR China.</title>
        <authorList>
            <person name="Li Y."/>
        </authorList>
    </citation>
    <scope>NUCLEOTIDE SEQUENCE [LARGE SCALE GENOMIC DNA]</scope>
    <source>
        <strain evidence="2 3">ASW11-75</strain>
    </source>
</reference>
<protein>
    <recommendedName>
        <fullName evidence="4">DUF4440 domain-containing protein</fullName>
    </recommendedName>
</protein>
<feature type="chain" id="PRO_5046786784" description="DUF4440 domain-containing protein" evidence="1">
    <location>
        <begin position="23"/>
        <end position="148"/>
    </location>
</feature>
<evidence type="ECO:0000313" key="2">
    <source>
        <dbReference type="EMBL" id="MEA1080903.1"/>
    </source>
</evidence>
<keyword evidence="3" id="KW-1185">Reference proteome</keyword>
<sequence length="148" mass="17118">MGRFRRRTFLIWLMFISTPLFAETLANRDLVRQQTGAFMDMIASGRVAAAYNSMRPYLGIEPEVYDLAVREAATYFQQVNQSLGDAVGSSRVNVEVIANDFTRETWLQKFEADAIAWHFTYYQPDGNGWKLVEVRHSTDLDRLFRPPE</sequence>